<name>A0ACB8F2G8_9SAUR</name>
<dbReference type="EMBL" id="CM037618">
    <property type="protein sequence ID" value="KAH7999252.1"/>
    <property type="molecule type" value="Genomic_DNA"/>
</dbReference>
<reference evidence="1" key="1">
    <citation type="submission" date="2021-08" db="EMBL/GenBank/DDBJ databases">
        <title>The first chromosome-level gecko genome reveals the dynamic sex chromosomes of Neotropical dwarf geckos (Sphaerodactylidae: Sphaerodactylus).</title>
        <authorList>
            <person name="Pinto B.J."/>
            <person name="Keating S.E."/>
            <person name="Gamble T."/>
        </authorList>
    </citation>
    <scope>NUCLEOTIDE SEQUENCE</scope>
    <source>
        <strain evidence="1">TG3544</strain>
    </source>
</reference>
<comment type="caution">
    <text evidence="1">The sequence shown here is derived from an EMBL/GenBank/DDBJ whole genome shotgun (WGS) entry which is preliminary data.</text>
</comment>
<accession>A0ACB8F2G8</accession>
<sequence>MISKIVKITEMMYVPLTESIKVLYMLTVGRSFWICSIGGGTMAKRVAIIGAGVSGLTSIKCCLDEGLEPTCFERTSDIGGVWRFTEYVEKGRASTYKSMVSNTCKEMSAFADFPYPEDFPVFLPNAKLLEYLHLYTKHFNLRKYIQFQHVYSDLVEDVV</sequence>
<keyword evidence="2" id="KW-1185">Reference proteome</keyword>
<organism evidence="1 2">
    <name type="scientific">Sphaerodactylus townsendi</name>
    <dbReference type="NCBI Taxonomy" id="933632"/>
    <lineage>
        <taxon>Eukaryota</taxon>
        <taxon>Metazoa</taxon>
        <taxon>Chordata</taxon>
        <taxon>Craniata</taxon>
        <taxon>Vertebrata</taxon>
        <taxon>Euteleostomi</taxon>
        <taxon>Lepidosauria</taxon>
        <taxon>Squamata</taxon>
        <taxon>Bifurcata</taxon>
        <taxon>Gekkota</taxon>
        <taxon>Sphaerodactylidae</taxon>
        <taxon>Sphaerodactylus</taxon>
    </lineage>
</organism>
<evidence type="ECO:0000313" key="2">
    <source>
        <dbReference type="Proteomes" id="UP000827872"/>
    </source>
</evidence>
<protein>
    <submittedName>
        <fullName evidence="1">Monooxygenase</fullName>
    </submittedName>
</protein>
<evidence type="ECO:0000313" key="1">
    <source>
        <dbReference type="EMBL" id="KAH7999252.1"/>
    </source>
</evidence>
<keyword evidence="1" id="KW-0560">Oxidoreductase</keyword>
<gene>
    <name evidence="1" type="primary">FMO1</name>
    <name evidence="1" type="ORF">K3G42_007343</name>
</gene>
<dbReference type="Proteomes" id="UP000827872">
    <property type="component" value="Linkage Group LG05"/>
</dbReference>
<proteinExistence type="predicted"/>
<keyword evidence="1" id="KW-0503">Monooxygenase</keyword>